<evidence type="ECO:0000313" key="2">
    <source>
        <dbReference type="Proteomes" id="UP001183643"/>
    </source>
</evidence>
<dbReference type="RefSeq" id="WP_310362553.1">
    <property type="nucleotide sequence ID" value="NZ_JAVDYB010000001.1"/>
</dbReference>
<dbReference type="AlphaFoldDB" id="A0AAE3YJT3"/>
<protein>
    <submittedName>
        <fullName evidence="1">Uncharacterized protein</fullName>
    </submittedName>
</protein>
<name>A0AAE3YJT3_9ACTN</name>
<organism evidence="1 2">
    <name type="scientific">Catenuloplanes atrovinosus</name>
    <dbReference type="NCBI Taxonomy" id="137266"/>
    <lineage>
        <taxon>Bacteria</taxon>
        <taxon>Bacillati</taxon>
        <taxon>Actinomycetota</taxon>
        <taxon>Actinomycetes</taxon>
        <taxon>Micromonosporales</taxon>
        <taxon>Micromonosporaceae</taxon>
        <taxon>Catenuloplanes</taxon>
    </lineage>
</organism>
<dbReference type="Gene3D" id="3.40.50.280">
    <property type="entry name" value="Cobalamin-binding domain"/>
    <property type="match status" value="1"/>
</dbReference>
<proteinExistence type="predicted"/>
<evidence type="ECO:0000313" key="1">
    <source>
        <dbReference type="EMBL" id="MDR7273745.1"/>
    </source>
</evidence>
<comment type="caution">
    <text evidence="1">The sequence shown here is derived from an EMBL/GenBank/DDBJ whole genome shotgun (WGS) entry which is preliminary data.</text>
</comment>
<gene>
    <name evidence="1" type="ORF">J2S41_000523</name>
</gene>
<dbReference type="EMBL" id="JAVDYB010000001">
    <property type="protein sequence ID" value="MDR7273745.1"/>
    <property type="molecule type" value="Genomic_DNA"/>
</dbReference>
<sequence>MRGMLAAAARVDDLAVARLIGDALEVDGTLPTWQRLCAPALAATAGPPTASALALAAGIRQALDDRLVRLARPGRRPTVMLASAPGEPGDLPPSALAAILLEHGVESWRLGADLPWAALSAAVDRAGPARLVVWSAGVRPATEAAALQARHPAVTLIPAGPGWPHAITLAEAASICLTPTRTGH</sequence>
<accession>A0AAE3YJT3</accession>
<dbReference type="Proteomes" id="UP001183643">
    <property type="component" value="Unassembled WGS sequence"/>
</dbReference>
<keyword evidence="2" id="KW-1185">Reference proteome</keyword>
<reference evidence="1" key="1">
    <citation type="submission" date="2023-07" db="EMBL/GenBank/DDBJ databases">
        <title>Sequencing the genomes of 1000 actinobacteria strains.</title>
        <authorList>
            <person name="Klenk H.-P."/>
        </authorList>
    </citation>
    <scope>NUCLEOTIDE SEQUENCE</scope>
    <source>
        <strain evidence="1">DSM 44707</strain>
    </source>
</reference>